<gene>
    <name evidence="1" type="ORF">UFOVP1311_11</name>
</gene>
<organism evidence="1">
    <name type="scientific">uncultured Caudovirales phage</name>
    <dbReference type="NCBI Taxonomy" id="2100421"/>
    <lineage>
        <taxon>Viruses</taxon>
        <taxon>Duplodnaviria</taxon>
        <taxon>Heunggongvirae</taxon>
        <taxon>Uroviricota</taxon>
        <taxon>Caudoviricetes</taxon>
        <taxon>Peduoviridae</taxon>
        <taxon>Maltschvirus</taxon>
        <taxon>Maltschvirus maltsch</taxon>
    </lineage>
</organism>
<sequence>MINVYPKYIKAKYWAATVCDDYSDYGLPILLNEDNWADWAQTVVSFEPFADAGVPSPYNTKKQVNEENKKDEQVLQYTFESWAKIAYNIMNSQDLKLGSI</sequence>
<name>A0A6J5RSX6_9CAUD</name>
<dbReference type="EMBL" id="LR797257">
    <property type="protein sequence ID" value="CAB4197377.1"/>
    <property type="molecule type" value="Genomic_DNA"/>
</dbReference>
<evidence type="ECO:0000313" key="1">
    <source>
        <dbReference type="EMBL" id="CAB4197377.1"/>
    </source>
</evidence>
<proteinExistence type="predicted"/>
<protein>
    <submittedName>
        <fullName evidence="1">Uncharacterized protein</fullName>
    </submittedName>
</protein>
<reference evidence="1" key="1">
    <citation type="submission" date="2020-05" db="EMBL/GenBank/DDBJ databases">
        <authorList>
            <person name="Chiriac C."/>
            <person name="Salcher M."/>
            <person name="Ghai R."/>
            <person name="Kavagutti S V."/>
        </authorList>
    </citation>
    <scope>NUCLEOTIDE SEQUENCE</scope>
</reference>
<accession>A0A6J5RSX6</accession>